<proteinExistence type="predicted"/>
<dbReference type="RefSeq" id="WP_130188366.1">
    <property type="nucleotide sequence ID" value="NZ_CP035913.1"/>
</dbReference>
<keyword evidence="2" id="KW-1185">Reference proteome</keyword>
<name>A0A4P6L1Z8_9BURK</name>
<protein>
    <submittedName>
        <fullName evidence="1">Uncharacterized protein</fullName>
    </submittedName>
</protein>
<evidence type="ECO:0000313" key="2">
    <source>
        <dbReference type="Proteomes" id="UP000290637"/>
    </source>
</evidence>
<dbReference type="Proteomes" id="UP000290637">
    <property type="component" value="Chromosome"/>
</dbReference>
<evidence type="ECO:0000313" key="1">
    <source>
        <dbReference type="EMBL" id="QBE65255.1"/>
    </source>
</evidence>
<organism evidence="1 2">
    <name type="scientific">Pseudoduganella lutea</name>
    <dbReference type="NCBI Taxonomy" id="321985"/>
    <lineage>
        <taxon>Bacteria</taxon>
        <taxon>Pseudomonadati</taxon>
        <taxon>Pseudomonadota</taxon>
        <taxon>Betaproteobacteria</taxon>
        <taxon>Burkholderiales</taxon>
        <taxon>Oxalobacteraceae</taxon>
        <taxon>Telluria group</taxon>
        <taxon>Pseudoduganella</taxon>
    </lineage>
</organism>
<dbReference type="AlphaFoldDB" id="A0A4P6L1Z8"/>
<dbReference type="OrthoDB" id="8578642at2"/>
<reference evidence="1 2" key="1">
    <citation type="submission" date="2019-02" db="EMBL/GenBank/DDBJ databases">
        <title>Draft Genome Sequences of Six Type Strains of the Genus Massilia.</title>
        <authorList>
            <person name="Miess H."/>
            <person name="Frediansyhah A."/>
            <person name="Gross H."/>
        </authorList>
    </citation>
    <scope>NUCLEOTIDE SEQUENCE [LARGE SCALE GENOMIC DNA]</scope>
    <source>
        <strain evidence="1 2">DSM 17473</strain>
    </source>
</reference>
<accession>A0A4P6L1Z8</accession>
<sequence>MLQAAGGEVTIREAQNCVISAARVTIGEATNCEIVADEVVIGIASGCAIAGRNMAITVAGPRKGSEMLLFALVPDTRDDDEAITDLAARAASCRATVQAYSAMVHDIGSRQDVRSYLALATRVRAGEVALTAPQQALFRKMGEQLAPALNEIAQVSLAGNGARVQLNDLQGQLEKARQRRGAIAATASCAVKVIDGDTVLRTMLYHPDTGLPTRLATKDIKAHLRAGSWSHASVLQAADGAFDWSSAASHPIRQDSPDRKH</sequence>
<dbReference type="EMBL" id="CP035913">
    <property type="protein sequence ID" value="QBE65255.1"/>
    <property type="molecule type" value="Genomic_DNA"/>
</dbReference>
<dbReference type="KEGG" id="plue:EWM63_21515"/>
<gene>
    <name evidence="1" type="ORF">EWM63_21515</name>
</gene>